<comment type="caution">
    <text evidence="1">The sequence shown here is derived from an EMBL/GenBank/DDBJ whole genome shotgun (WGS) entry which is preliminary data.</text>
</comment>
<proteinExistence type="predicted"/>
<protein>
    <submittedName>
        <fullName evidence="1">Uncharacterized protein</fullName>
    </submittedName>
</protein>
<accession>A0ACB8XIS2</accession>
<reference evidence="2" key="1">
    <citation type="journal article" date="2022" name="Mol. Ecol. Resour.">
        <title>The genomes of chicory, endive, great burdock and yacon provide insights into Asteraceae palaeo-polyploidization history and plant inulin production.</title>
        <authorList>
            <person name="Fan W."/>
            <person name="Wang S."/>
            <person name="Wang H."/>
            <person name="Wang A."/>
            <person name="Jiang F."/>
            <person name="Liu H."/>
            <person name="Zhao H."/>
            <person name="Xu D."/>
            <person name="Zhang Y."/>
        </authorList>
    </citation>
    <scope>NUCLEOTIDE SEQUENCE [LARGE SCALE GENOMIC DNA]</scope>
    <source>
        <strain evidence="2">cv. Niubang</strain>
    </source>
</reference>
<name>A0ACB8XIS2_ARCLA</name>
<keyword evidence="2" id="KW-1185">Reference proteome</keyword>
<organism evidence="1 2">
    <name type="scientific">Arctium lappa</name>
    <name type="common">Greater burdock</name>
    <name type="synonym">Lappa major</name>
    <dbReference type="NCBI Taxonomy" id="4217"/>
    <lineage>
        <taxon>Eukaryota</taxon>
        <taxon>Viridiplantae</taxon>
        <taxon>Streptophyta</taxon>
        <taxon>Embryophyta</taxon>
        <taxon>Tracheophyta</taxon>
        <taxon>Spermatophyta</taxon>
        <taxon>Magnoliopsida</taxon>
        <taxon>eudicotyledons</taxon>
        <taxon>Gunneridae</taxon>
        <taxon>Pentapetalae</taxon>
        <taxon>asterids</taxon>
        <taxon>campanulids</taxon>
        <taxon>Asterales</taxon>
        <taxon>Asteraceae</taxon>
        <taxon>Carduoideae</taxon>
        <taxon>Cardueae</taxon>
        <taxon>Arctiinae</taxon>
        <taxon>Arctium</taxon>
    </lineage>
</organism>
<evidence type="ECO:0000313" key="2">
    <source>
        <dbReference type="Proteomes" id="UP001055879"/>
    </source>
</evidence>
<dbReference type="Proteomes" id="UP001055879">
    <property type="component" value="Linkage Group LG17"/>
</dbReference>
<dbReference type="EMBL" id="CM042063">
    <property type="protein sequence ID" value="KAI3667342.1"/>
    <property type="molecule type" value="Genomic_DNA"/>
</dbReference>
<reference evidence="1 2" key="2">
    <citation type="journal article" date="2022" name="Mol. Ecol. Resour.">
        <title>The genomes of chicory, endive, great burdock and yacon provide insights into Asteraceae paleo-polyploidization history and plant inulin production.</title>
        <authorList>
            <person name="Fan W."/>
            <person name="Wang S."/>
            <person name="Wang H."/>
            <person name="Wang A."/>
            <person name="Jiang F."/>
            <person name="Liu H."/>
            <person name="Zhao H."/>
            <person name="Xu D."/>
            <person name="Zhang Y."/>
        </authorList>
    </citation>
    <scope>NUCLEOTIDE SEQUENCE [LARGE SCALE GENOMIC DNA]</scope>
    <source>
        <strain evidence="2">cv. Niubang</strain>
    </source>
</reference>
<sequence length="1382" mass="156940">MSDEIMVLEKKAKLDNRNKPKTVDPIALLESQLVEQALTEEAYDGSSEDDDNEAENEETVAMCFIGDDKSDDEEDGTSTDDYEENASPVSYDSRRYIPPLVLEAVDTLSVCVTNALRKPPPDLCIFQNSHSKASSSMSNAQVDFLDKISSSTSIVDDSLTLNDQYYKTKTKRKRRRSKKSRNHDSVLSENSNSSDSSVLDRTVKRSQKLIWRIKQKSIESELLEDTCVVNLCDNDTFSFCNKNTKYSIPQMIHIAKHVSSSSSSDSDDYLSHLWYLDSGCSKHMTGNKSLLSNYKEKCCGCVKFGNCETAPILGYGDLVQGNITVKRVNYVEGLSHNLFSIGQFCDRDLEVSFKSKRVVVKNDSGRDLLVGKRRSNLYTIDLSKIKIPSDICFLSKASVHESWIWHRRLTHLNFKYMDRLVKNDSVRGLPVLRFQKDHLCQDCEKGKMTKAPHKPKPEPYNSDILDLLHVDLCGPMKTKNISKKRYVLVVVDDYSRYTWVKFLKSKDETPAVLINLIKTIQKNKRKQVKVVRSDNGTEFKNNTLQAFYEDQGIQQQFSTARTPQQNGVVERRNRTVVEDARSMLAYSGLPLSHWAEVVSTACHTQNRSILHRRFNKTPYELMNNIKPNIKYFKLFGCKCYVLNDRDFLNKFSPKADEGIFLGYSSNSAAYRVFLISARKVIESVNVKFDEAADLDPSSSILNLSDLEFLFENFYDDVPKSNSDNVSNALNQDTTSASTSNSAATISHIDVVPVPPVIQTSTSISDQVQSENEQSEPEHVITEPIQEEFSQDQSVQEEQVQNENQTANVQPPLPESDSEVVELPPPPVETVSISSSEIEAPEPLPHQLEVVQETFDPLPHTTKWTRSYPIHQIIGDPQASVSTRSKTATSNECLFTCFLSKIEPTKVSEALEDPDWIIAMQEELNQFDALKVWRLVPRPKGKSIIGTKWIFKNKKDKDGMVIRNKARLVAKGYRQQEGIDYDETFAPVARLEAIRMFLAFAAYRNFTVYLMDVKTAFLNGKLKEEVYVSQPEGFVDKDHQDHVYFLDKALYGLKQAPCAWYDELSAFLIKFGFIKGTIDTTLFIYRSNLDICLVQIYVDDIIFVATNKSLCTWFSDLMTSRFQMSMMGEINFFLDLQVKQLPYGIFINQSKYVFDILKKFKMEKSTSIGTSMAHGAKIGLDPDGKVVDQKTYQGMIGSLMYITASCPDIMLSTCLCARFHAKPKESHLLAVKRIFRYIKGTPYLGLWYPKSSDYKLIAYSDADFGGNQLDRKSTSGHPQFLGDRLISWASKKQNCVSISTTEAEYVAAASCCAQVLWMKTQLRDYGMLYKTVPIYCDSQSAIAISANSVQHTKTKHMYMQYHFIKHHVEEAFTNFKLSALEES</sequence>
<evidence type="ECO:0000313" key="1">
    <source>
        <dbReference type="EMBL" id="KAI3667342.1"/>
    </source>
</evidence>
<gene>
    <name evidence="1" type="ORF">L6452_42396</name>
</gene>